<organism evidence="2">
    <name type="scientific">freshwater metagenome</name>
    <dbReference type="NCBI Taxonomy" id="449393"/>
    <lineage>
        <taxon>unclassified sequences</taxon>
        <taxon>metagenomes</taxon>
        <taxon>ecological metagenomes</taxon>
    </lineage>
</organism>
<dbReference type="AlphaFoldDB" id="A0A6J7KWF2"/>
<feature type="region of interest" description="Disordered" evidence="1">
    <location>
        <begin position="1"/>
        <end position="62"/>
    </location>
</feature>
<proteinExistence type="predicted"/>
<dbReference type="EMBL" id="CAFBNF010000280">
    <property type="protein sequence ID" value="CAB4960266.1"/>
    <property type="molecule type" value="Genomic_DNA"/>
</dbReference>
<evidence type="ECO:0000256" key="1">
    <source>
        <dbReference type="SAM" id="MobiDB-lite"/>
    </source>
</evidence>
<reference evidence="2" key="1">
    <citation type="submission" date="2020-05" db="EMBL/GenBank/DDBJ databases">
        <authorList>
            <person name="Chiriac C."/>
            <person name="Salcher M."/>
            <person name="Ghai R."/>
            <person name="Kavagutti S V."/>
        </authorList>
    </citation>
    <scope>NUCLEOTIDE SEQUENCE</scope>
</reference>
<feature type="compositionally biased region" description="Low complexity" evidence="1">
    <location>
        <begin position="41"/>
        <end position="62"/>
    </location>
</feature>
<accession>A0A6J7KWF2</accession>
<gene>
    <name evidence="2" type="ORF">UFOPK3773_01945</name>
</gene>
<feature type="compositionally biased region" description="Polar residues" evidence="1">
    <location>
        <begin position="15"/>
        <end position="25"/>
    </location>
</feature>
<evidence type="ECO:0000313" key="2">
    <source>
        <dbReference type="EMBL" id="CAB4960266.1"/>
    </source>
</evidence>
<sequence>MTGRSVAASRRASGTERTLWSSLIPASQIGYQRPSASADTAAPGGWSSSRSRSLPGASSRRP</sequence>
<name>A0A6J7KWF2_9ZZZZ</name>
<protein>
    <submittedName>
        <fullName evidence="2">Unannotated protein</fullName>
    </submittedName>
</protein>